<dbReference type="InterPro" id="IPR001920">
    <property type="entry name" value="Asp/Glu_race"/>
</dbReference>
<accession>A0A7V4U084</accession>
<reference evidence="3" key="1">
    <citation type="journal article" date="2020" name="mSystems">
        <title>Genome- and Community-Level Interaction Insights into Carbon Utilization and Element Cycling Functions of Hydrothermarchaeota in Hydrothermal Sediment.</title>
        <authorList>
            <person name="Zhou Z."/>
            <person name="Liu Y."/>
            <person name="Xu W."/>
            <person name="Pan J."/>
            <person name="Luo Z.H."/>
            <person name="Li M."/>
        </authorList>
    </citation>
    <scope>NUCLEOTIDE SEQUENCE [LARGE SCALE GENOMIC DNA]</scope>
    <source>
        <strain evidence="3">HyVt-577</strain>
    </source>
</reference>
<dbReference type="Proteomes" id="UP000885779">
    <property type="component" value="Unassembled WGS sequence"/>
</dbReference>
<evidence type="ECO:0000256" key="2">
    <source>
        <dbReference type="SAM" id="SignalP"/>
    </source>
</evidence>
<dbReference type="PROSITE" id="PS00923">
    <property type="entry name" value="ASP_GLU_RACEMASE_1"/>
    <property type="match status" value="1"/>
</dbReference>
<comment type="caution">
    <text evidence="3">The sequence shown here is derived from an EMBL/GenBank/DDBJ whole genome shotgun (WGS) entry which is preliminary data.</text>
</comment>
<gene>
    <name evidence="3" type="ORF">ENK44_07895</name>
</gene>
<dbReference type="GO" id="GO:0008881">
    <property type="term" value="F:glutamate racemase activity"/>
    <property type="evidence" value="ECO:0007669"/>
    <property type="project" value="TreeGrafter"/>
</dbReference>
<protein>
    <submittedName>
        <fullName evidence="3">Asp/Glu/hydantoin racemase</fullName>
    </submittedName>
</protein>
<feature type="signal peptide" evidence="2">
    <location>
        <begin position="1"/>
        <end position="22"/>
    </location>
</feature>
<dbReference type="SUPFAM" id="SSF53681">
    <property type="entry name" value="Aspartate/glutamate racemase"/>
    <property type="match status" value="2"/>
</dbReference>
<dbReference type="EMBL" id="DRQG01000073">
    <property type="protein sequence ID" value="HGY55605.1"/>
    <property type="molecule type" value="Genomic_DNA"/>
</dbReference>
<evidence type="ECO:0000313" key="3">
    <source>
        <dbReference type="EMBL" id="HGY55605.1"/>
    </source>
</evidence>
<proteinExistence type="predicted"/>
<sequence length="507" mass="57162">MNKLLFNLAILAIFFASFNKCTQNPPVVEGDIRDVILENRHPYFSLDVTHYPQKDKTLPVGIFDSGTGGLAVLDVILNFDKYNNSDLSYSVNGDGVRDFSGEYFVYLGDQANMPYGNYEKEHNVPLLKEHVIKDVHFLLDKKYYPTEQARRYKNDKSPVKAIVIACNTATAYGKNDIEAFLERAGLDIKVIGVIDAGVRAALEVIGKEEDASIGVMATAGTVASQGYVRTLREQIKQLGYTGRIEIFQQAGVGLAGAIDGASDYIAREAQSCRSDYRGPSDTNSDVPIDTAILGCYNFDWSEGKMLYEGDRSRPEHIQINSIKNYIAYHVVSLMEQIRKAPDAPPLKAVILGCTHYPFFTDEFAAQFARLYQYKEKGRYVYRHLMAEHIPLLDPSENTAKELFAYLKSAGLLNNSDLKRSEFYISVPNRNNPNIQLDSLGQFTYAYKYGRKAGRIQEYVKRVPFSKKVIPGQTVQRLQNKIPFTFELIRAFNRQNDKTAALTEAVRF</sequence>
<organism evidence="3">
    <name type="scientific">Caldithrix abyssi</name>
    <dbReference type="NCBI Taxonomy" id="187145"/>
    <lineage>
        <taxon>Bacteria</taxon>
        <taxon>Pseudomonadati</taxon>
        <taxon>Calditrichota</taxon>
        <taxon>Calditrichia</taxon>
        <taxon>Calditrichales</taxon>
        <taxon>Calditrichaceae</taxon>
        <taxon>Caldithrix</taxon>
    </lineage>
</organism>
<dbReference type="AlphaFoldDB" id="A0A7V4U084"/>
<feature type="chain" id="PRO_5031446606" evidence="2">
    <location>
        <begin position="23"/>
        <end position="507"/>
    </location>
</feature>
<evidence type="ECO:0000256" key="1">
    <source>
        <dbReference type="ARBA" id="ARBA00023235"/>
    </source>
</evidence>
<keyword evidence="1" id="KW-0413">Isomerase</keyword>
<dbReference type="PANTHER" id="PTHR21198">
    <property type="entry name" value="GLUTAMATE RACEMASE"/>
    <property type="match status" value="1"/>
</dbReference>
<dbReference type="GO" id="GO:0009252">
    <property type="term" value="P:peptidoglycan biosynthetic process"/>
    <property type="evidence" value="ECO:0007669"/>
    <property type="project" value="TreeGrafter"/>
</dbReference>
<dbReference type="Gene3D" id="3.40.50.1860">
    <property type="match status" value="2"/>
</dbReference>
<dbReference type="InterPro" id="IPR018187">
    <property type="entry name" value="Asp/Glu_racemase_AS_1"/>
</dbReference>
<name>A0A7V4U084_CALAY</name>
<keyword evidence="2" id="KW-0732">Signal</keyword>
<dbReference type="PANTHER" id="PTHR21198:SF2">
    <property type="entry name" value="GLUTAMATE RACEMASE"/>
    <property type="match status" value="1"/>
</dbReference>